<keyword evidence="1" id="KW-0732">Signal</keyword>
<dbReference type="Proteomes" id="UP001161409">
    <property type="component" value="Unassembled WGS sequence"/>
</dbReference>
<reference evidence="2" key="1">
    <citation type="journal article" date="2014" name="Int. J. Syst. Evol. Microbiol.">
        <title>Complete genome of a new Firmicutes species belonging to the dominant human colonic microbiota ('Ruminococcus bicirculans') reveals two chromosomes and a selective capacity to utilize plant glucans.</title>
        <authorList>
            <consortium name="NISC Comparative Sequencing Program"/>
            <person name="Wegmann U."/>
            <person name="Louis P."/>
            <person name="Goesmann A."/>
            <person name="Henrissat B."/>
            <person name="Duncan S.H."/>
            <person name="Flint H.J."/>
        </authorList>
    </citation>
    <scope>NUCLEOTIDE SEQUENCE</scope>
    <source>
        <strain evidence="2">NBRC 103408</strain>
    </source>
</reference>
<feature type="signal peptide" evidence="1">
    <location>
        <begin position="1"/>
        <end position="30"/>
    </location>
</feature>
<proteinExistence type="predicted"/>
<evidence type="ECO:0000313" key="3">
    <source>
        <dbReference type="Proteomes" id="UP001161409"/>
    </source>
</evidence>
<gene>
    <name evidence="2" type="ORF">GCM10007924_14310</name>
</gene>
<evidence type="ECO:0000256" key="1">
    <source>
        <dbReference type="SAM" id="SignalP"/>
    </source>
</evidence>
<feature type="chain" id="PRO_5045435255" description="FlgO domain-containing protein" evidence="1">
    <location>
        <begin position="31"/>
        <end position="192"/>
    </location>
</feature>
<comment type="caution">
    <text evidence="2">The sequence shown here is derived from an EMBL/GenBank/DDBJ whole genome shotgun (WGS) entry which is preliminary data.</text>
</comment>
<dbReference type="RefSeq" id="WP_169560266.1">
    <property type="nucleotide sequence ID" value="NZ_BSNF01000006.1"/>
</dbReference>
<evidence type="ECO:0000313" key="2">
    <source>
        <dbReference type="EMBL" id="GLQ06210.1"/>
    </source>
</evidence>
<organism evidence="2 3">
    <name type="scientific">Sneathiella chinensis</name>
    <dbReference type="NCBI Taxonomy" id="349750"/>
    <lineage>
        <taxon>Bacteria</taxon>
        <taxon>Pseudomonadati</taxon>
        <taxon>Pseudomonadota</taxon>
        <taxon>Alphaproteobacteria</taxon>
        <taxon>Sneathiellales</taxon>
        <taxon>Sneathiellaceae</taxon>
        <taxon>Sneathiella</taxon>
    </lineage>
</organism>
<dbReference type="EMBL" id="BSNF01000006">
    <property type="protein sequence ID" value="GLQ06210.1"/>
    <property type="molecule type" value="Genomic_DNA"/>
</dbReference>
<accession>A0ABQ5U212</accession>
<name>A0ABQ5U212_9PROT</name>
<reference evidence="2" key="2">
    <citation type="submission" date="2023-01" db="EMBL/GenBank/DDBJ databases">
        <title>Draft genome sequence of Sneathiella chinensis strain NBRC 103408.</title>
        <authorList>
            <person name="Sun Q."/>
            <person name="Mori K."/>
        </authorList>
    </citation>
    <scope>NUCLEOTIDE SEQUENCE</scope>
    <source>
        <strain evidence="2">NBRC 103408</strain>
    </source>
</reference>
<keyword evidence="3" id="KW-1185">Reference proteome</keyword>
<sequence>MSRRLQYQRLPFVLLLILCAVSGAARPTLAEGHSVLILAGPDTEQGLLAGTLYRTVAERIADHLEKAGFEALQNGPSKEGAPPIDGGADDQALLDQVRQSPYLNADYVTALTIIADMALVEEGTHIQVRIKGRMLRVKTGDVLARFDLPVPNDLLAPPSCNIRCLAGFLEDNTAALADGLGQVLAERLTRQK</sequence>
<evidence type="ECO:0008006" key="4">
    <source>
        <dbReference type="Google" id="ProtNLM"/>
    </source>
</evidence>
<protein>
    <recommendedName>
        <fullName evidence="4">FlgO domain-containing protein</fullName>
    </recommendedName>
</protein>